<feature type="binding site" evidence="17">
    <location>
        <position position="677"/>
    </location>
    <ligand>
        <name>ATP</name>
        <dbReference type="ChEBI" id="CHEBI:30616"/>
    </ligand>
</feature>
<evidence type="ECO:0000259" key="22">
    <source>
        <dbReference type="Pfam" id="PF16209"/>
    </source>
</evidence>
<comment type="similarity">
    <text evidence="3 19">Belongs to the cation transport ATPase (P-type) (TC 3.A.3) family. Type IV subfamily.</text>
</comment>
<evidence type="ECO:0000313" key="24">
    <source>
        <dbReference type="EMBL" id="EPR80020.1"/>
    </source>
</evidence>
<evidence type="ECO:0000256" key="17">
    <source>
        <dbReference type="PIRSR" id="PIRSR606539-2"/>
    </source>
</evidence>
<dbReference type="SFLD" id="SFLDF00027">
    <property type="entry name" value="p-type_atpase"/>
    <property type="match status" value="1"/>
</dbReference>
<feature type="transmembrane region" description="Helical" evidence="19">
    <location>
        <begin position="1008"/>
        <end position="1031"/>
    </location>
</feature>
<dbReference type="GO" id="GO:0005524">
    <property type="term" value="F:ATP binding"/>
    <property type="evidence" value="ECO:0007669"/>
    <property type="project" value="UniProtKB-UniRule"/>
</dbReference>
<dbReference type="PANTHER" id="PTHR24092">
    <property type="entry name" value="PROBABLE PHOSPHOLIPID-TRANSPORTING ATPASE"/>
    <property type="match status" value="1"/>
</dbReference>
<dbReference type="InterPro" id="IPR032631">
    <property type="entry name" value="P-type_ATPase_N"/>
</dbReference>
<evidence type="ECO:0000256" key="3">
    <source>
        <dbReference type="ARBA" id="ARBA00008109"/>
    </source>
</evidence>
<dbReference type="SUPFAM" id="SSF56784">
    <property type="entry name" value="HAD-like"/>
    <property type="match status" value="1"/>
</dbReference>
<reference evidence="25" key="1">
    <citation type="journal article" date="2013" name="PLoS Genet.">
        <title>The genome of Spraguea lophii and the basis of host-microsporidian interactions.</title>
        <authorList>
            <person name="Campbell S.E."/>
            <person name="Williams T.A."/>
            <person name="Yousuf A."/>
            <person name="Soanes D.M."/>
            <person name="Paszkiewicz K.H."/>
            <person name="Williams B.A.P."/>
        </authorList>
    </citation>
    <scope>NUCLEOTIDE SEQUENCE [LARGE SCALE GENOMIC DNA]</scope>
    <source>
        <strain evidence="25">42_110</strain>
    </source>
</reference>
<protein>
    <recommendedName>
        <fullName evidence="19">Phospholipid-transporting ATPase</fullName>
        <ecNumber evidence="19">7.6.2.1</ecNumber>
    </recommendedName>
</protein>
<feature type="binding site" evidence="17">
    <location>
        <position position="676"/>
    </location>
    <ligand>
        <name>ATP</name>
        <dbReference type="ChEBI" id="CHEBI:30616"/>
    </ligand>
</feature>
<feature type="domain" description="P-type ATPase C-terminal" evidence="23">
    <location>
        <begin position="810"/>
        <end position="1037"/>
    </location>
</feature>
<dbReference type="PANTHER" id="PTHR24092:SF5">
    <property type="entry name" value="PHOSPHOLIPID-TRANSPORTING ATPASE"/>
    <property type="match status" value="1"/>
</dbReference>
<feature type="transmembrane region" description="Helical" evidence="19">
    <location>
        <begin position="844"/>
        <end position="864"/>
    </location>
</feature>
<dbReference type="Proteomes" id="UP000014978">
    <property type="component" value="Unassembled WGS sequence"/>
</dbReference>
<keyword evidence="5 19" id="KW-0812">Transmembrane</keyword>
<gene>
    <name evidence="24" type="ORF">SLOPH_1446</name>
</gene>
<evidence type="ECO:0000256" key="14">
    <source>
        <dbReference type="ARBA" id="ARBA00034036"/>
    </source>
</evidence>
<dbReference type="InterPro" id="IPR006539">
    <property type="entry name" value="P-type_ATPase_IV"/>
</dbReference>
<dbReference type="FunFam" id="3.40.50.1000:FF:000009">
    <property type="entry name" value="Phospholipid-transporting ATPase"/>
    <property type="match status" value="1"/>
</dbReference>
<accession>S7WAN6</accession>
<evidence type="ECO:0000256" key="15">
    <source>
        <dbReference type="ARBA" id="ARBA00049128"/>
    </source>
</evidence>
<dbReference type="Pfam" id="PF16212">
    <property type="entry name" value="PhoLip_ATPase_C"/>
    <property type="match status" value="1"/>
</dbReference>
<evidence type="ECO:0000256" key="8">
    <source>
        <dbReference type="ARBA" id="ARBA00022840"/>
    </source>
</evidence>
<feature type="coiled-coil region" evidence="20">
    <location>
        <begin position="602"/>
        <end position="640"/>
    </location>
</feature>
<proteinExistence type="inferred from homology"/>
<dbReference type="Gene3D" id="2.70.150.10">
    <property type="entry name" value="Calcium-transporting ATPase, cytoplasmic transduction domain A"/>
    <property type="match status" value="1"/>
</dbReference>
<feature type="domain" description="P-type ATPase A" evidence="21">
    <location>
        <begin position="154"/>
        <end position="215"/>
    </location>
</feature>
<dbReference type="EMBL" id="ATCN01000038">
    <property type="protein sequence ID" value="EPR80020.1"/>
    <property type="molecule type" value="Genomic_DNA"/>
</dbReference>
<keyword evidence="7 17" id="KW-0547">Nucleotide-binding</keyword>
<dbReference type="SUPFAM" id="SSF81653">
    <property type="entry name" value="Calcium ATPase, transduction domain A"/>
    <property type="match status" value="1"/>
</dbReference>
<feature type="binding site" evidence="17">
    <location>
        <position position="542"/>
    </location>
    <ligand>
        <name>ATP</name>
        <dbReference type="ChEBI" id="CHEBI:30616"/>
    </ligand>
</feature>
<feature type="binding site" evidence="17">
    <location>
        <position position="412"/>
    </location>
    <ligand>
        <name>ATP</name>
        <dbReference type="ChEBI" id="CHEBI:30616"/>
    </ligand>
</feature>
<evidence type="ECO:0000256" key="19">
    <source>
        <dbReference type="RuleBase" id="RU362033"/>
    </source>
</evidence>
<keyword evidence="9 18" id="KW-0460">Magnesium</keyword>
<evidence type="ECO:0000256" key="20">
    <source>
        <dbReference type="SAM" id="Coils"/>
    </source>
</evidence>
<feature type="binding site" evidence="18">
    <location>
        <position position="787"/>
    </location>
    <ligand>
        <name>Mg(2+)</name>
        <dbReference type="ChEBI" id="CHEBI:18420"/>
    </ligand>
</feature>
<feature type="transmembrane region" description="Helical" evidence="19">
    <location>
        <begin position="978"/>
        <end position="996"/>
    </location>
</feature>
<dbReference type="SFLD" id="SFLDG00002">
    <property type="entry name" value="C1.7:_P-type_atpase_like"/>
    <property type="match status" value="1"/>
</dbReference>
<dbReference type="HOGENOM" id="CLU_000846_3_1_1"/>
<comment type="catalytic activity">
    <reaction evidence="15">
        <text>a 1,2-diacyl-sn-glycero-3-phosphoethanolamine(out) + ATP + H2O = a 1,2-diacyl-sn-glycero-3-phosphoethanolamine(in) + ADP + phosphate + H(+)</text>
        <dbReference type="Rhea" id="RHEA:66132"/>
        <dbReference type="ChEBI" id="CHEBI:15377"/>
        <dbReference type="ChEBI" id="CHEBI:15378"/>
        <dbReference type="ChEBI" id="CHEBI:30616"/>
        <dbReference type="ChEBI" id="CHEBI:43474"/>
        <dbReference type="ChEBI" id="CHEBI:64612"/>
        <dbReference type="ChEBI" id="CHEBI:456216"/>
    </reaction>
    <physiologicalReaction direction="left-to-right" evidence="15">
        <dbReference type="Rhea" id="RHEA:66133"/>
    </physiologicalReaction>
</comment>
<feature type="binding site" evidence="17">
    <location>
        <position position="786"/>
    </location>
    <ligand>
        <name>ATP</name>
        <dbReference type="ChEBI" id="CHEBI:30616"/>
    </ligand>
</feature>
<dbReference type="InterPro" id="IPR023214">
    <property type="entry name" value="HAD_sf"/>
</dbReference>
<dbReference type="OrthoDB" id="377733at2759"/>
<feature type="transmembrane region" description="Helical" evidence="19">
    <location>
        <begin position="84"/>
        <end position="106"/>
    </location>
</feature>
<evidence type="ECO:0000259" key="23">
    <source>
        <dbReference type="Pfam" id="PF16212"/>
    </source>
</evidence>
<evidence type="ECO:0000313" key="25">
    <source>
        <dbReference type="Proteomes" id="UP000014978"/>
    </source>
</evidence>
<dbReference type="GO" id="GO:0005802">
    <property type="term" value="C:trans-Golgi network"/>
    <property type="evidence" value="ECO:0007669"/>
    <property type="project" value="TreeGrafter"/>
</dbReference>
<feature type="transmembrane region" description="Helical" evidence="19">
    <location>
        <begin position="319"/>
        <end position="343"/>
    </location>
</feature>
<evidence type="ECO:0000256" key="1">
    <source>
        <dbReference type="ARBA" id="ARBA00001946"/>
    </source>
</evidence>
<dbReference type="GO" id="GO:0000287">
    <property type="term" value="F:magnesium ion binding"/>
    <property type="evidence" value="ECO:0007669"/>
    <property type="project" value="UniProtKB-UniRule"/>
</dbReference>
<keyword evidence="25" id="KW-1185">Reference proteome</keyword>
<dbReference type="Gene3D" id="3.40.50.1000">
    <property type="entry name" value="HAD superfamily/HAD-like"/>
    <property type="match status" value="1"/>
</dbReference>
<dbReference type="STRING" id="1358809.S7WAN6"/>
<dbReference type="InterPro" id="IPR044492">
    <property type="entry name" value="P_typ_ATPase_HD_dom"/>
</dbReference>
<dbReference type="InParanoid" id="S7WAN6"/>
<dbReference type="AlphaFoldDB" id="S7WAN6"/>
<dbReference type="InterPro" id="IPR032630">
    <property type="entry name" value="P_typ_ATPase_c"/>
</dbReference>
<evidence type="ECO:0000256" key="5">
    <source>
        <dbReference type="ARBA" id="ARBA00022692"/>
    </source>
</evidence>
<feature type="binding site" evidence="17">
    <location>
        <position position="411"/>
    </location>
    <ligand>
        <name>ATP</name>
        <dbReference type="ChEBI" id="CHEBI:30616"/>
    </ligand>
</feature>
<feature type="binding site" evidence="17">
    <location>
        <position position="787"/>
    </location>
    <ligand>
        <name>ATP</name>
        <dbReference type="ChEBI" id="CHEBI:30616"/>
    </ligand>
</feature>
<dbReference type="SUPFAM" id="SSF81660">
    <property type="entry name" value="Metal cation-transporting ATPase, ATP-binding domain N"/>
    <property type="match status" value="1"/>
</dbReference>
<feature type="binding site" evidence="18">
    <location>
        <position position="783"/>
    </location>
    <ligand>
        <name>Mg(2+)</name>
        <dbReference type="ChEBI" id="CHEBI:18420"/>
    </ligand>
</feature>
<evidence type="ECO:0000256" key="9">
    <source>
        <dbReference type="ARBA" id="ARBA00022842"/>
    </source>
</evidence>
<dbReference type="PROSITE" id="PS00154">
    <property type="entry name" value="ATPASE_E1_E2"/>
    <property type="match status" value="1"/>
</dbReference>
<feature type="binding site" evidence="17">
    <location>
        <position position="757"/>
    </location>
    <ligand>
        <name>ATP</name>
        <dbReference type="ChEBI" id="CHEBI:30616"/>
    </ligand>
</feature>
<feature type="transmembrane region" description="Helical" evidence="19">
    <location>
        <begin position="349"/>
        <end position="370"/>
    </location>
</feature>
<feature type="binding site" evidence="17">
    <location>
        <position position="763"/>
    </location>
    <ligand>
        <name>ATP</name>
        <dbReference type="ChEBI" id="CHEBI:30616"/>
    </ligand>
</feature>
<evidence type="ECO:0000256" key="2">
    <source>
        <dbReference type="ARBA" id="ARBA00004337"/>
    </source>
</evidence>
<dbReference type="NCBIfam" id="TIGR01494">
    <property type="entry name" value="ATPase_P-type"/>
    <property type="match status" value="2"/>
</dbReference>
<keyword evidence="11 19" id="KW-1133">Transmembrane helix</keyword>
<dbReference type="GO" id="GO:0006890">
    <property type="term" value="P:retrograde vesicle-mediated transport, Golgi to endoplasmic reticulum"/>
    <property type="evidence" value="ECO:0007669"/>
    <property type="project" value="TreeGrafter"/>
</dbReference>
<comment type="catalytic activity">
    <reaction evidence="14 19">
        <text>ATP + H2O + phospholipidSide 1 = ADP + phosphate + phospholipidSide 2.</text>
        <dbReference type="EC" id="7.6.2.1"/>
    </reaction>
</comment>
<dbReference type="GO" id="GO:0006897">
    <property type="term" value="P:endocytosis"/>
    <property type="evidence" value="ECO:0007669"/>
    <property type="project" value="TreeGrafter"/>
</dbReference>
<feature type="transmembrane region" description="Helical" evidence="19">
    <location>
        <begin position="922"/>
        <end position="944"/>
    </location>
</feature>
<dbReference type="FunFam" id="3.40.1110.10:FF:000097">
    <property type="entry name" value="Phospholipid-transporting ATPase"/>
    <property type="match status" value="1"/>
</dbReference>
<evidence type="ECO:0000256" key="13">
    <source>
        <dbReference type="ARBA" id="ARBA00023136"/>
    </source>
</evidence>
<evidence type="ECO:0000256" key="12">
    <source>
        <dbReference type="ARBA" id="ARBA00023055"/>
    </source>
</evidence>
<evidence type="ECO:0000259" key="21">
    <source>
        <dbReference type="Pfam" id="PF00122"/>
    </source>
</evidence>
<evidence type="ECO:0000256" key="10">
    <source>
        <dbReference type="ARBA" id="ARBA00022967"/>
    </source>
</evidence>
<comment type="subcellular location">
    <subcellularLocation>
        <location evidence="2">Endosome membrane</location>
        <topology evidence="2">Multi-pass membrane protein</topology>
    </subcellularLocation>
    <subcellularLocation>
        <location evidence="19">Membrane</location>
        <topology evidence="19">Multi-pass membrane protein</topology>
    </subcellularLocation>
</comment>
<dbReference type="FunCoup" id="S7WAN6">
    <property type="interactions" value="59"/>
</dbReference>
<keyword evidence="4" id="KW-0813">Transport</keyword>
<evidence type="ECO:0000256" key="18">
    <source>
        <dbReference type="PIRSR" id="PIRSR606539-3"/>
    </source>
</evidence>
<keyword evidence="10 19" id="KW-1278">Translocase</keyword>
<dbReference type="GO" id="GO:0005886">
    <property type="term" value="C:plasma membrane"/>
    <property type="evidence" value="ECO:0007669"/>
    <property type="project" value="TreeGrafter"/>
</dbReference>
<feature type="transmembrane region" description="Helical" evidence="19">
    <location>
        <begin position="950"/>
        <end position="971"/>
    </location>
</feature>
<feature type="transmembrane region" description="Helical" evidence="19">
    <location>
        <begin position="118"/>
        <end position="137"/>
    </location>
</feature>
<dbReference type="NCBIfam" id="TIGR01652">
    <property type="entry name" value="ATPase-Plipid"/>
    <property type="match status" value="1"/>
</dbReference>
<dbReference type="InterPro" id="IPR036412">
    <property type="entry name" value="HAD-like_sf"/>
</dbReference>
<comment type="caution">
    <text evidence="24">The sequence shown here is derived from an EMBL/GenBank/DDBJ whole genome shotgun (WGS) entry which is preliminary data.</text>
</comment>
<dbReference type="PRINTS" id="PR00119">
    <property type="entry name" value="CATATPASE"/>
</dbReference>
<dbReference type="GO" id="GO:0016887">
    <property type="term" value="F:ATP hydrolysis activity"/>
    <property type="evidence" value="ECO:0007669"/>
    <property type="project" value="InterPro"/>
</dbReference>
<dbReference type="InterPro" id="IPR059000">
    <property type="entry name" value="ATPase_P-type_domA"/>
</dbReference>
<dbReference type="VEuPathDB" id="MicrosporidiaDB:SLOPH_1446"/>
<evidence type="ECO:0000256" key="11">
    <source>
        <dbReference type="ARBA" id="ARBA00022989"/>
    </source>
</evidence>
<dbReference type="SFLD" id="SFLDS00003">
    <property type="entry name" value="Haloacid_Dehalogenase"/>
    <property type="match status" value="1"/>
</dbReference>
<feature type="binding site" evidence="17">
    <location>
        <position position="500"/>
    </location>
    <ligand>
        <name>ATP</name>
        <dbReference type="ChEBI" id="CHEBI:30616"/>
    </ligand>
</feature>
<dbReference type="GO" id="GO:0010008">
    <property type="term" value="C:endosome membrane"/>
    <property type="evidence" value="ECO:0007669"/>
    <property type="project" value="UniProtKB-SubCell"/>
</dbReference>
<feature type="domain" description="P-type ATPase N-terminal" evidence="22">
    <location>
        <begin position="70"/>
        <end position="117"/>
    </location>
</feature>
<keyword evidence="12" id="KW-0445">Lipid transport</keyword>
<dbReference type="InterPro" id="IPR008250">
    <property type="entry name" value="ATPase_P-typ_transduc_dom_A_sf"/>
</dbReference>
<feature type="active site" description="4-aspartylphosphate intermediate" evidence="16">
    <location>
        <position position="411"/>
    </location>
</feature>
<keyword evidence="6 18" id="KW-0479">Metal-binding</keyword>
<dbReference type="InterPro" id="IPR001757">
    <property type="entry name" value="P_typ_ATPase"/>
</dbReference>
<feature type="binding site" evidence="17">
    <location>
        <position position="413"/>
    </location>
    <ligand>
        <name>ATP</name>
        <dbReference type="ChEBI" id="CHEBI:30616"/>
    </ligand>
</feature>
<dbReference type="InterPro" id="IPR018303">
    <property type="entry name" value="ATPase_P-typ_P_site"/>
</dbReference>
<dbReference type="SUPFAM" id="SSF81665">
    <property type="entry name" value="Calcium ATPase, transmembrane domain M"/>
    <property type="match status" value="1"/>
</dbReference>
<feature type="binding site" evidence="18">
    <location>
        <position position="411"/>
    </location>
    <ligand>
        <name>Mg(2+)</name>
        <dbReference type="ChEBI" id="CHEBI:18420"/>
    </ligand>
</feature>
<evidence type="ECO:0000256" key="7">
    <source>
        <dbReference type="ARBA" id="ARBA00022741"/>
    </source>
</evidence>
<dbReference type="GO" id="GO:0045332">
    <property type="term" value="P:phospholipid translocation"/>
    <property type="evidence" value="ECO:0007669"/>
    <property type="project" value="TreeGrafter"/>
</dbReference>
<dbReference type="Pfam" id="PF13246">
    <property type="entry name" value="Cation_ATPase"/>
    <property type="match status" value="1"/>
</dbReference>
<evidence type="ECO:0000256" key="4">
    <source>
        <dbReference type="ARBA" id="ARBA00022448"/>
    </source>
</evidence>
<dbReference type="InterPro" id="IPR023298">
    <property type="entry name" value="ATPase_P-typ_TM_dom_sf"/>
</dbReference>
<evidence type="ECO:0000256" key="16">
    <source>
        <dbReference type="PIRSR" id="PIRSR606539-1"/>
    </source>
</evidence>
<dbReference type="OMA" id="IAITTWH"/>
<keyword evidence="20" id="KW-0175">Coiled coil</keyword>
<dbReference type="Gene3D" id="3.40.1110.10">
    <property type="entry name" value="Calcium-transporting ATPase, cytoplasmic domain N"/>
    <property type="match status" value="1"/>
</dbReference>
<evidence type="ECO:0000256" key="6">
    <source>
        <dbReference type="ARBA" id="ARBA00022723"/>
    </source>
</evidence>
<keyword evidence="8 17" id="KW-0067">ATP-binding</keyword>
<dbReference type="Pfam" id="PF00122">
    <property type="entry name" value="E1-E2_ATPase"/>
    <property type="match status" value="1"/>
</dbReference>
<comment type="cofactor">
    <cofactor evidence="1 18">
        <name>Mg(2+)</name>
        <dbReference type="ChEBI" id="CHEBI:18420"/>
    </cofactor>
</comment>
<organism evidence="24 25">
    <name type="scientific">Spraguea lophii (strain 42_110)</name>
    <name type="common">Microsporidian parasite</name>
    <dbReference type="NCBI Taxonomy" id="1358809"/>
    <lineage>
        <taxon>Eukaryota</taxon>
        <taxon>Fungi</taxon>
        <taxon>Fungi incertae sedis</taxon>
        <taxon>Microsporidia</taxon>
        <taxon>Spragueidae</taxon>
        <taxon>Spraguea</taxon>
    </lineage>
</organism>
<feature type="binding site" evidence="17">
    <location>
        <position position="675"/>
    </location>
    <ligand>
        <name>ATP</name>
        <dbReference type="ChEBI" id="CHEBI:30616"/>
    </ligand>
</feature>
<dbReference type="Pfam" id="PF16209">
    <property type="entry name" value="PhoLip_ATPase_N"/>
    <property type="match status" value="1"/>
</dbReference>
<feature type="binding site" evidence="17">
    <location>
        <position position="595"/>
    </location>
    <ligand>
        <name>ATP</name>
        <dbReference type="ChEBI" id="CHEBI:30616"/>
    </ligand>
</feature>
<dbReference type="InterPro" id="IPR023299">
    <property type="entry name" value="ATPase_P-typ_cyto_dom_N"/>
</dbReference>
<sequence length="1044" mass="120333">MNMLKVCFYLKQYNYFYNIQQPISFLPLYQHTNKHYQYSPFVLNINPDKRPMAKKGENIREIYLDNPNGAVYSPNIIKNQKYKWYSFLFVVFINQFQDFLTIYFFIVTVTQLIPSYRVSPLISNLFPWMVTLCLTYLKEGVDDYRRYLKDKEVNSETYKIVRKDKIEEITSGKLKVGDIVYVEKKQRIPADLVLLKTSDPNGQVFLRTDQLDGETDWKLRTPVGVTQKLEEISDIYDMKVKIFSDAPHKDIYSFVGKISVEVDQDQKNESLSLDNMLWMNTVLATSSAYGCVIYTGNDTRAVMNTSKPRNKRGKTDKEIGYFSMYLCLLSIFFAIFYTLFAGITKRVDITFFRFATIFSAVIPVSLKVAIDITRFFFYQNFVSEDKDIEGCVMRTTNISEDLGRISYFLTDKTGTLTKNEMEMKKIHLGTIFYTDEVNYEITETLQKYLKKKEKVVSFSKGKKDLGTKLYQMVHTLALCHNVTPVTEDGDVVYQASSPDEVAIVKWCEVIGMPLIKRDRTSMTIKNALGKEINVEILHIFPFTSESKRMRIIVKQEDSDEILFLVKGADVVMREIVKKNDWLDEEVGNMAREGLRTLVVGRKSLTKEEYEIWEQDLKKAKETMQNRAEEVEAAVQILEKDMTLMGITGVEDKLQDKVKVTLENLKNAGIKIWMLTGDKIETAISIAISSRLFLRQYEYLIIENLTKREEGLEKLQEIQSKSYNSLVIDGKSMAVMLENYPKEFIHETTQLDAVVCCRCSPTQKAMVARLIRTQTKKGVVCIGDGGNDVSMITEADVGVGIVGKEGNQASLAADFSIMKFYHVAPLLFWHGRNCYKGTSRLVHFIIHRGMIITVLQGIFCALFQFSPIPLYQGVILMGYVTVYTAFPIAAMIYSIDISKENTEKYPELYKEMVRTKLLSSRSFFGWSLISFYQASAIMVCALLLYEHELLCLVTITFTSLIINEILMVALTINTISRGIGFMMLLSLFIYIISFFLLRDDQLRIPDPWYNFFWKILAINAISLAISIIYKLYRSYMNPSIHKKLV</sequence>
<feature type="binding site" evidence="17">
    <location>
        <position position="566"/>
    </location>
    <ligand>
        <name>ATP</name>
        <dbReference type="ChEBI" id="CHEBI:30616"/>
    </ligand>
</feature>
<feature type="transmembrane region" description="Helical" evidence="19">
    <location>
        <begin position="870"/>
        <end position="894"/>
    </location>
</feature>
<name>S7WAN6_SPRLO</name>
<dbReference type="GO" id="GO:0140326">
    <property type="term" value="F:ATPase-coupled intramembrane lipid transporter activity"/>
    <property type="evidence" value="ECO:0007669"/>
    <property type="project" value="UniProtKB-EC"/>
</dbReference>
<dbReference type="EC" id="7.6.2.1" evidence="19"/>
<feature type="binding site" evidence="18">
    <location>
        <position position="413"/>
    </location>
    <ligand>
        <name>Mg(2+)</name>
        <dbReference type="ChEBI" id="CHEBI:18420"/>
    </ligand>
</feature>
<keyword evidence="13 19" id="KW-0472">Membrane</keyword>